<reference evidence="2" key="1">
    <citation type="journal article" date="2022" name="Plant J.">
        <title>Strategies of tolerance reflected in two North American maple genomes.</title>
        <authorList>
            <person name="McEvoy S.L."/>
            <person name="Sezen U.U."/>
            <person name="Trouern-Trend A."/>
            <person name="McMahon S.M."/>
            <person name="Schaberg P.G."/>
            <person name="Yang J."/>
            <person name="Wegrzyn J.L."/>
            <person name="Swenson N.G."/>
        </authorList>
    </citation>
    <scope>NUCLEOTIDE SEQUENCE</scope>
    <source>
        <strain evidence="2">91603</strain>
    </source>
</reference>
<dbReference type="EMBL" id="JAJSOW010000101">
    <property type="protein sequence ID" value="KAI9180824.1"/>
    <property type="molecule type" value="Genomic_DNA"/>
</dbReference>
<evidence type="ECO:0000313" key="2">
    <source>
        <dbReference type="EMBL" id="KAI9180824.1"/>
    </source>
</evidence>
<evidence type="ECO:0000313" key="3">
    <source>
        <dbReference type="Proteomes" id="UP001064489"/>
    </source>
</evidence>
<dbReference type="AlphaFoldDB" id="A0AAD5IZ59"/>
<dbReference type="Proteomes" id="UP001064489">
    <property type="component" value="Chromosome 4"/>
</dbReference>
<proteinExistence type="predicted"/>
<reference evidence="2" key="2">
    <citation type="submission" date="2023-02" db="EMBL/GenBank/DDBJ databases">
        <authorList>
            <person name="Swenson N.G."/>
            <person name="Wegrzyn J.L."/>
            <person name="Mcevoy S.L."/>
        </authorList>
    </citation>
    <scope>NUCLEOTIDE SEQUENCE</scope>
    <source>
        <strain evidence="2">91603</strain>
        <tissue evidence="2">Leaf</tissue>
    </source>
</reference>
<evidence type="ECO:0000256" key="1">
    <source>
        <dbReference type="SAM" id="MobiDB-lite"/>
    </source>
</evidence>
<accession>A0AAD5IZ59</accession>
<dbReference type="PANTHER" id="PTHR33527:SF45">
    <property type="entry name" value="RRM DOMAIN-CONTAINING PROTEIN"/>
    <property type="match status" value="1"/>
</dbReference>
<gene>
    <name evidence="2" type="ORF">LWI28_008492</name>
</gene>
<name>A0AAD5IZ59_ACENE</name>
<organism evidence="2 3">
    <name type="scientific">Acer negundo</name>
    <name type="common">Box elder</name>
    <dbReference type="NCBI Taxonomy" id="4023"/>
    <lineage>
        <taxon>Eukaryota</taxon>
        <taxon>Viridiplantae</taxon>
        <taxon>Streptophyta</taxon>
        <taxon>Embryophyta</taxon>
        <taxon>Tracheophyta</taxon>
        <taxon>Spermatophyta</taxon>
        <taxon>Magnoliopsida</taxon>
        <taxon>eudicotyledons</taxon>
        <taxon>Gunneridae</taxon>
        <taxon>Pentapetalae</taxon>
        <taxon>rosids</taxon>
        <taxon>malvids</taxon>
        <taxon>Sapindales</taxon>
        <taxon>Sapindaceae</taxon>
        <taxon>Hippocastanoideae</taxon>
        <taxon>Acereae</taxon>
        <taxon>Acer</taxon>
    </lineage>
</organism>
<keyword evidence="3" id="KW-1185">Reference proteome</keyword>
<protein>
    <submittedName>
        <fullName evidence="2">Uncharacterized protein</fullName>
    </submittedName>
</protein>
<comment type="caution">
    <text evidence="2">The sequence shown here is derived from an EMBL/GenBank/DDBJ whole genome shotgun (WGS) entry which is preliminary data.</text>
</comment>
<feature type="region of interest" description="Disordered" evidence="1">
    <location>
        <begin position="1"/>
        <end position="26"/>
    </location>
</feature>
<dbReference type="PANTHER" id="PTHR33527">
    <property type="entry name" value="OS07G0274300 PROTEIN"/>
    <property type="match status" value="1"/>
</dbReference>
<sequence length="160" mass="18153">MDSSSKAPHVDVSGTTTGVESGQEIEPVPVPEVGQATAAPLANISSRLNPFAREWDIWTEQTPEEERSLFLTFAYGHPLTQSQIRRFFTNKYGQYVERVHVNWQEASINGPPLFGKIVFKASCIPLDVLNGFQQTRFMIDGKPLWCKKFRPMPNHSYIRI</sequence>